<dbReference type="InterPro" id="IPR023365">
    <property type="entry name" value="Sortase_dom-sf"/>
</dbReference>
<keyword evidence="1" id="KW-0378">Hydrolase</keyword>
<evidence type="ECO:0008006" key="7">
    <source>
        <dbReference type="Google" id="ProtNLM"/>
    </source>
</evidence>
<evidence type="ECO:0000313" key="5">
    <source>
        <dbReference type="EMBL" id="PYZ92026.1"/>
    </source>
</evidence>
<sequence length="243" mass="26808">MFHKHKLLRLGLVVSMTFILTACVAENESSQHDTDNEPQVMEVSETEVLSEEFSSDEHVEKNGETIEEVEQTEETTVAETKPVEPVYSSSSQGIIPSMIEIPSIEVEAEIIHVGLEDDGAMEVPNEGDLVGWFNRGAKPGAKGNSVLAGHVDDRTGPAIFFDLKDLDVGDDIIITDEDGTVLTFQVKDREIYPYDDAPIAKVFGPSSSRNLNLITCTGEFDRNQGTHRERLVIFTELIDETPA</sequence>
<dbReference type="AlphaFoldDB" id="A0A323TAQ0"/>
<protein>
    <recommendedName>
        <fullName evidence="7">Sortase</fullName>
    </recommendedName>
</protein>
<evidence type="ECO:0000256" key="3">
    <source>
        <dbReference type="SAM" id="MobiDB-lite"/>
    </source>
</evidence>
<reference evidence="5 6" key="1">
    <citation type="submission" date="2017-10" db="EMBL/GenBank/DDBJ databases">
        <title>Bacillus sp. nov., a halophilic bacterium isolated from a Keqin Lake.</title>
        <authorList>
            <person name="Wang H."/>
        </authorList>
    </citation>
    <scope>NUCLEOTIDE SEQUENCE [LARGE SCALE GENOMIC DNA]</scope>
    <source>
        <strain evidence="5 6">KQ-12</strain>
    </source>
</reference>
<keyword evidence="4" id="KW-0732">Signal</keyword>
<dbReference type="Proteomes" id="UP000248214">
    <property type="component" value="Unassembled WGS sequence"/>
</dbReference>
<feature type="active site" description="Proton donor/acceptor" evidence="2">
    <location>
        <position position="150"/>
    </location>
</feature>
<dbReference type="SUPFAM" id="SSF63817">
    <property type="entry name" value="Sortase"/>
    <property type="match status" value="1"/>
</dbReference>
<dbReference type="PROSITE" id="PS51257">
    <property type="entry name" value="PROKAR_LIPOPROTEIN"/>
    <property type="match status" value="1"/>
</dbReference>
<dbReference type="EMBL" id="PDOD01000005">
    <property type="protein sequence ID" value="PYZ92026.1"/>
    <property type="molecule type" value="Genomic_DNA"/>
</dbReference>
<gene>
    <name evidence="5" type="ORF">CR194_17680</name>
</gene>
<feature type="signal peptide" evidence="4">
    <location>
        <begin position="1"/>
        <end position="24"/>
    </location>
</feature>
<feature type="active site" description="Acyl-thioester intermediate" evidence="2">
    <location>
        <position position="216"/>
    </location>
</feature>
<dbReference type="CDD" id="cd05829">
    <property type="entry name" value="Sortase_F"/>
    <property type="match status" value="1"/>
</dbReference>
<dbReference type="GO" id="GO:0016787">
    <property type="term" value="F:hydrolase activity"/>
    <property type="evidence" value="ECO:0007669"/>
    <property type="project" value="UniProtKB-KW"/>
</dbReference>
<dbReference type="InterPro" id="IPR042001">
    <property type="entry name" value="Sortase_F"/>
</dbReference>
<dbReference type="Pfam" id="PF04203">
    <property type="entry name" value="Sortase"/>
    <property type="match status" value="1"/>
</dbReference>
<name>A0A323TAQ0_9BACI</name>
<evidence type="ECO:0000313" key="6">
    <source>
        <dbReference type="Proteomes" id="UP000248214"/>
    </source>
</evidence>
<evidence type="ECO:0000256" key="1">
    <source>
        <dbReference type="ARBA" id="ARBA00022801"/>
    </source>
</evidence>
<feature type="region of interest" description="Disordered" evidence="3">
    <location>
        <begin position="61"/>
        <end position="89"/>
    </location>
</feature>
<accession>A0A323TAQ0</accession>
<proteinExistence type="predicted"/>
<comment type="caution">
    <text evidence="5">The sequence shown here is derived from an EMBL/GenBank/DDBJ whole genome shotgun (WGS) entry which is preliminary data.</text>
</comment>
<evidence type="ECO:0000256" key="4">
    <source>
        <dbReference type="SAM" id="SignalP"/>
    </source>
</evidence>
<evidence type="ECO:0000256" key="2">
    <source>
        <dbReference type="PIRSR" id="PIRSR605754-1"/>
    </source>
</evidence>
<dbReference type="InterPro" id="IPR005754">
    <property type="entry name" value="Sortase"/>
</dbReference>
<feature type="chain" id="PRO_5039669920" description="Sortase" evidence="4">
    <location>
        <begin position="25"/>
        <end position="243"/>
    </location>
</feature>
<organism evidence="5 6">
    <name type="scientific">Salipaludibacillus keqinensis</name>
    <dbReference type="NCBI Taxonomy" id="2045207"/>
    <lineage>
        <taxon>Bacteria</taxon>
        <taxon>Bacillati</taxon>
        <taxon>Bacillota</taxon>
        <taxon>Bacilli</taxon>
        <taxon>Bacillales</taxon>
        <taxon>Bacillaceae</taxon>
    </lineage>
</organism>
<dbReference type="Gene3D" id="2.40.260.10">
    <property type="entry name" value="Sortase"/>
    <property type="match status" value="1"/>
</dbReference>
<dbReference type="OrthoDB" id="525039at2"/>
<keyword evidence="6" id="KW-1185">Reference proteome</keyword>